<evidence type="ECO:0000256" key="1">
    <source>
        <dbReference type="SAM" id="SignalP"/>
    </source>
</evidence>
<evidence type="ECO:0008006" key="4">
    <source>
        <dbReference type="Google" id="ProtNLM"/>
    </source>
</evidence>
<keyword evidence="3" id="KW-1185">Reference proteome</keyword>
<feature type="signal peptide" evidence="1">
    <location>
        <begin position="1"/>
        <end position="29"/>
    </location>
</feature>
<evidence type="ECO:0000313" key="3">
    <source>
        <dbReference type="Proteomes" id="UP000219612"/>
    </source>
</evidence>
<dbReference type="Proteomes" id="UP000219612">
    <property type="component" value="Unassembled WGS sequence"/>
</dbReference>
<accession>A0A285HZM9</accession>
<evidence type="ECO:0000313" key="2">
    <source>
        <dbReference type="EMBL" id="SNY41168.1"/>
    </source>
</evidence>
<keyword evidence="1" id="KW-0732">Signal</keyword>
<feature type="chain" id="PRO_5012289706" description="Lipoprotein" evidence="1">
    <location>
        <begin position="30"/>
        <end position="296"/>
    </location>
</feature>
<name>A0A285HZM9_9ACTN</name>
<protein>
    <recommendedName>
        <fullName evidence="4">Lipoprotein</fullName>
    </recommendedName>
</protein>
<dbReference type="OrthoDB" id="5184982at2"/>
<dbReference type="EMBL" id="OBDY01000006">
    <property type="protein sequence ID" value="SNY41168.1"/>
    <property type="molecule type" value="Genomic_DNA"/>
</dbReference>
<gene>
    <name evidence="2" type="ORF">SAMN05421748_106133</name>
</gene>
<proteinExistence type="predicted"/>
<sequence>MTRLRNTLIAAATPLALLCACAQPDGAGAAPGQSASQASAPTSGEGANYLVARTESYGGFVPPDRTVGSLPAVSVYADGRVITEGPVPMIYPGPALPNVQVTQITPEQVQELTRQGAAAGVRNGTDFGRPNVADAPTTRVTVRTEQGTQSVAVEALSESQANDPMLTQPQRDARKKLSDFVKTLTGLPGEGKSQKYEPEEMAVLARPYTDPGGTDPKSPEIAWAGPALPGQYLNAAFKIGCVTVAGAELDKVLTAAEKANAMTPWTSGGAKYLITFRPLLPDESGCSTFTVTKGNR</sequence>
<dbReference type="PROSITE" id="PS51257">
    <property type="entry name" value="PROKAR_LIPOPROTEIN"/>
    <property type="match status" value="1"/>
</dbReference>
<dbReference type="AlphaFoldDB" id="A0A285HZM9"/>
<reference evidence="2 3" key="1">
    <citation type="submission" date="2017-09" db="EMBL/GenBank/DDBJ databases">
        <authorList>
            <person name="Ehlers B."/>
            <person name="Leendertz F.H."/>
        </authorList>
    </citation>
    <scope>NUCLEOTIDE SEQUENCE [LARGE SCALE GENOMIC DNA]</scope>
    <source>
        <strain evidence="2 3">CGMCC 4.6857</strain>
    </source>
</reference>
<organism evidence="2 3">
    <name type="scientific">Paractinoplanes atraurantiacus</name>
    <dbReference type="NCBI Taxonomy" id="1036182"/>
    <lineage>
        <taxon>Bacteria</taxon>
        <taxon>Bacillati</taxon>
        <taxon>Actinomycetota</taxon>
        <taxon>Actinomycetes</taxon>
        <taxon>Micromonosporales</taxon>
        <taxon>Micromonosporaceae</taxon>
        <taxon>Paractinoplanes</taxon>
    </lineage>
</organism>
<dbReference type="RefSeq" id="WP_097320960.1">
    <property type="nucleotide sequence ID" value="NZ_OBDY01000006.1"/>
</dbReference>